<organism evidence="2 3">
    <name type="scientific">Planosporangium thailandense</name>
    <dbReference type="NCBI Taxonomy" id="765197"/>
    <lineage>
        <taxon>Bacteria</taxon>
        <taxon>Bacillati</taxon>
        <taxon>Actinomycetota</taxon>
        <taxon>Actinomycetes</taxon>
        <taxon>Micromonosporales</taxon>
        <taxon>Micromonosporaceae</taxon>
        <taxon>Planosporangium</taxon>
    </lineage>
</organism>
<keyword evidence="2" id="KW-0489">Methyltransferase</keyword>
<dbReference type="Pfam" id="PF08242">
    <property type="entry name" value="Methyltransf_12"/>
    <property type="match status" value="1"/>
</dbReference>
<dbReference type="Gene3D" id="3.40.50.150">
    <property type="entry name" value="Vaccinia Virus protein VP39"/>
    <property type="match status" value="1"/>
</dbReference>
<sequence length="261" mass="27672">MTTATSWTPTGEDLATAYARHADSLRGALRHALVTRALLNHLPAEPQRIVDIGGGAGHQAIALARAGHIVTVIDPDAAMLQRAADALNAEDDTVAARVTLRQGYGEHARDILGGEPVDAACCHGVLMYLDDPAPLLATLVDTVRPDGLISVLTKNRAALAMRPGLEGRWADALAVIDQTTETGNLGLPSRADDLDSTQHALAAAGATTEAWYGVRVFTDHLGDTPVGADFDQILTAEWAAGTRDPYRGVARLFHLIARRSR</sequence>
<dbReference type="InterPro" id="IPR013217">
    <property type="entry name" value="Methyltransf_12"/>
</dbReference>
<gene>
    <name evidence="2" type="ORF">HC031_30910</name>
</gene>
<dbReference type="Proteomes" id="UP000722989">
    <property type="component" value="Unassembled WGS sequence"/>
</dbReference>
<dbReference type="GO" id="GO:0008168">
    <property type="term" value="F:methyltransferase activity"/>
    <property type="evidence" value="ECO:0007669"/>
    <property type="project" value="UniProtKB-KW"/>
</dbReference>
<evidence type="ECO:0000259" key="1">
    <source>
        <dbReference type="Pfam" id="PF08242"/>
    </source>
</evidence>
<dbReference type="InterPro" id="IPR029063">
    <property type="entry name" value="SAM-dependent_MTases_sf"/>
</dbReference>
<accession>A0ABX0Y7I8</accession>
<keyword evidence="3" id="KW-1185">Reference proteome</keyword>
<dbReference type="CDD" id="cd02440">
    <property type="entry name" value="AdoMet_MTases"/>
    <property type="match status" value="1"/>
</dbReference>
<evidence type="ECO:0000313" key="3">
    <source>
        <dbReference type="Proteomes" id="UP000722989"/>
    </source>
</evidence>
<comment type="caution">
    <text evidence="2">The sequence shown here is derived from an EMBL/GenBank/DDBJ whole genome shotgun (WGS) entry which is preliminary data.</text>
</comment>
<dbReference type="RefSeq" id="WP_167928997.1">
    <property type="nucleotide sequence ID" value="NZ_JAATVY010000045.1"/>
</dbReference>
<evidence type="ECO:0000313" key="2">
    <source>
        <dbReference type="EMBL" id="NJC74092.1"/>
    </source>
</evidence>
<reference evidence="2 3" key="1">
    <citation type="submission" date="2020-03" db="EMBL/GenBank/DDBJ databases">
        <title>WGS of the type strain of Planosporangium spp.</title>
        <authorList>
            <person name="Thawai C."/>
        </authorList>
    </citation>
    <scope>NUCLEOTIDE SEQUENCE [LARGE SCALE GENOMIC DNA]</scope>
    <source>
        <strain evidence="2 3">TBRC 5610</strain>
    </source>
</reference>
<protein>
    <submittedName>
        <fullName evidence="2">Methyltransferase</fullName>
    </submittedName>
</protein>
<proteinExistence type="predicted"/>
<dbReference type="EMBL" id="JAATVY010000045">
    <property type="protein sequence ID" value="NJC74092.1"/>
    <property type="molecule type" value="Genomic_DNA"/>
</dbReference>
<feature type="domain" description="Methyltransferase type 12" evidence="1">
    <location>
        <begin position="50"/>
        <end position="149"/>
    </location>
</feature>
<name>A0ABX0Y7I8_9ACTN</name>
<dbReference type="SUPFAM" id="SSF53335">
    <property type="entry name" value="S-adenosyl-L-methionine-dependent methyltransferases"/>
    <property type="match status" value="1"/>
</dbReference>
<dbReference type="GO" id="GO:0032259">
    <property type="term" value="P:methylation"/>
    <property type="evidence" value="ECO:0007669"/>
    <property type="project" value="UniProtKB-KW"/>
</dbReference>
<keyword evidence="2" id="KW-0808">Transferase</keyword>